<comment type="caution">
    <text evidence="1">The sequence shown here is derived from an EMBL/GenBank/DDBJ whole genome shotgun (WGS) entry which is preliminary data.</text>
</comment>
<dbReference type="Proteomes" id="UP000807025">
    <property type="component" value="Unassembled WGS sequence"/>
</dbReference>
<keyword evidence="2" id="KW-1185">Reference proteome</keyword>
<dbReference type="SUPFAM" id="SSF52540">
    <property type="entry name" value="P-loop containing nucleoside triphosphate hydrolases"/>
    <property type="match status" value="1"/>
</dbReference>
<dbReference type="InterPro" id="IPR027417">
    <property type="entry name" value="P-loop_NTPase"/>
</dbReference>
<dbReference type="EMBL" id="MU154780">
    <property type="protein sequence ID" value="KAF9487415.1"/>
    <property type="molecule type" value="Genomic_DNA"/>
</dbReference>
<dbReference type="OrthoDB" id="2340858at2759"/>
<gene>
    <name evidence="1" type="ORF">BDN71DRAFT_1594511</name>
</gene>
<organism evidence="1 2">
    <name type="scientific">Pleurotus eryngii</name>
    <name type="common">Boletus of the steppes</name>
    <dbReference type="NCBI Taxonomy" id="5323"/>
    <lineage>
        <taxon>Eukaryota</taxon>
        <taxon>Fungi</taxon>
        <taxon>Dikarya</taxon>
        <taxon>Basidiomycota</taxon>
        <taxon>Agaricomycotina</taxon>
        <taxon>Agaricomycetes</taxon>
        <taxon>Agaricomycetidae</taxon>
        <taxon>Agaricales</taxon>
        <taxon>Pleurotineae</taxon>
        <taxon>Pleurotaceae</taxon>
        <taxon>Pleurotus</taxon>
    </lineage>
</organism>
<accession>A0A9P5ZHS5</accession>
<name>A0A9P5ZHS5_PLEER</name>
<protein>
    <submittedName>
        <fullName evidence="1">Uncharacterized protein</fullName>
    </submittedName>
</protein>
<dbReference type="PANTHER" id="PTHR33129">
    <property type="entry name" value="PROTEIN KINASE DOMAIN-CONTAINING PROTEIN-RELATED"/>
    <property type="match status" value="1"/>
</dbReference>
<dbReference type="InterPro" id="IPR052980">
    <property type="entry name" value="Crinkler_effector"/>
</dbReference>
<reference evidence="1" key="1">
    <citation type="submission" date="2020-11" db="EMBL/GenBank/DDBJ databases">
        <authorList>
            <consortium name="DOE Joint Genome Institute"/>
            <person name="Ahrendt S."/>
            <person name="Riley R."/>
            <person name="Andreopoulos W."/>
            <person name="Labutti K."/>
            <person name="Pangilinan J."/>
            <person name="Ruiz-Duenas F.J."/>
            <person name="Barrasa J.M."/>
            <person name="Sanchez-Garcia M."/>
            <person name="Camarero S."/>
            <person name="Miyauchi S."/>
            <person name="Serrano A."/>
            <person name="Linde D."/>
            <person name="Babiker R."/>
            <person name="Drula E."/>
            <person name="Ayuso-Fernandez I."/>
            <person name="Pacheco R."/>
            <person name="Padilla G."/>
            <person name="Ferreira P."/>
            <person name="Barriuso J."/>
            <person name="Kellner H."/>
            <person name="Castanera R."/>
            <person name="Alfaro M."/>
            <person name="Ramirez L."/>
            <person name="Pisabarro A.G."/>
            <person name="Kuo A."/>
            <person name="Tritt A."/>
            <person name="Lipzen A."/>
            <person name="He G."/>
            <person name="Yan M."/>
            <person name="Ng V."/>
            <person name="Cullen D."/>
            <person name="Martin F."/>
            <person name="Rosso M.-N."/>
            <person name="Henrissat B."/>
            <person name="Hibbett D."/>
            <person name="Martinez A.T."/>
            <person name="Grigoriev I.V."/>
        </authorList>
    </citation>
    <scope>NUCLEOTIDE SEQUENCE</scope>
    <source>
        <strain evidence="1">ATCC 90797</strain>
    </source>
</reference>
<dbReference type="PANTHER" id="PTHR33129:SF1">
    <property type="entry name" value="ATP-BINDING PROTEIN"/>
    <property type="match status" value="1"/>
</dbReference>
<evidence type="ECO:0000313" key="1">
    <source>
        <dbReference type="EMBL" id="KAF9487415.1"/>
    </source>
</evidence>
<sequence length="545" mass="61757">MSLSHPAWEHHNGPLYKVWQEWWGKSENEAKLDAGKVIDFKSSTVNFAEPTKGQFVIREYHTSLLTSLQQVDTYRHGGVVISGQPGSGKSYSLLYLLLKMLIKREPILFIPVNTTAHYFSSDGVQYCSLVDETCLDELNDDENCTWALVNSDIYLQPPPSPLLAAFGIFIIQSTTSSRSRYKTWVRRKRGLIWYMQRWTKEEIVQALTLVRVLPQRPLNELEASVDKMIAKWGWAPRDIVVAIEEEERLENALTEALKQLKTSSQLLELFEQTTTRDTRDEFSHSIISLYQSLAGKPIVDFKSAYIRYRVQSRLGGVHREEALQLIRLCQPHKENSSLAGWAFENLVFDVLCSPGNEGDLFPPRPASASGTKWSLQIDPLQLASDSTSTSRAVHPSGLTRVTFQKTLDNVTLNDTKLFVPSQPNFPLLDAFFLQVDGQKRQITVVVLQVTISLKHVGSAKGYAFLERLRTHLMRLDVQTDGTPHFSVSFIYRLVVPSPSKSRTFAWNFPGNIPEAISGDVYIQAARLQDPFLCNEEDESLFVEDA</sequence>
<dbReference type="AlphaFoldDB" id="A0A9P5ZHS5"/>
<evidence type="ECO:0000313" key="2">
    <source>
        <dbReference type="Proteomes" id="UP000807025"/>
    </source>
</evidence>
<proteinExistence type="predicted"/>